<dbReference type="AlphaFoldDB" id="A0A2I0AQI5"/>
<feature type="compositionally biased region" description="Basic and acidic residues" evidence="1">
    <location>
        <begin position="124"/>
        <end position="137"/>
    </location>
</feature>
<evidence type="ECO:0000256" key="1">
    <source>
        <dbReference type="SAM" id="MobiDB-lite"/>
    </source>
</evidence>
<dbReference type="EMBL" id="KZ451960">
    <property type="protein sequence ID" value="PKA57736.1"/>
    <property type="molecule type" value="Genomic_DNA"/>
</dbReference>
<protein>
    <submittedName>
        <fullName evidence="2">Uncharacterized protein</fullName>
    </submittedName>
</protein>
<accession>A0A2I0AQI5</accession>
<feature type="region of interest" description="Disordered" evidence="1">
    <location>
        <begin position="114"/>
        <end position="137"/>
    </location>
</feature>
<dbReference type="Proteomes" id="UP000236161">
    <property type="component" value="Unassembled WGS sequence"/>
</dbReference>
<evidence type="ECO:0000313" key="2">
    <source>
        <dbReference type="EMBL" id="PKA57736.1"/>
    </source>
</evidence>
<evidence type="ECO:0000313" key="3">
    <source>
        <dbReference type="Proteomes" id="UP000236161"/>
    </source>
</evidence>
<organism evidence="2 3">
    <name type="scientific">Apostasia shenzhenica</name>
    <dbReference type="NCBI Taxonomy" id="1088818"/>
    <lineage>
        <taxon>Eukaryota</taxon>
        <taxon>Viridiplantae</taxon>
        <taxon>Streptophyta</taxon>
        <taxon>Embryophyta</taxon>
        <taxon>Tracheophyta</taxon>
        <taxon>Spermatophyta</taxon>
        <taxon>Magnoliopsida</taxon>
        <taxon>Liliopsida</taxon>
        <taxon>Asparagales</taxon>
        <taxon>Orchidaceae</taxon>
        <taxon>Apostasioideae</taxon>
        <taxon>Apostasia</taxon>
    </lineage>
</organism>
<proteinExistence type="predicted"/>
<keyword evidence="3" id="KW-1185">Reference proteome</keyword>
<sequence>MENKGERAQCDDPINSVDAVVGSQARSLAIGWWLPDLEWKKRLKNTRMAVMKLTNFVADDVTISRGVAVVCGRLRRFDSGLRHGGDWAWLATATTTVSCRRAGRRERAWSSVGDELFSNDDDDGERKNAEMKKMKGG</sequence>
<name>A0A2I0AQI5_9ASPA</name>
<gene>
    <name evidence="2" type="ORF">AXF42_Ash015112</name>
</gene>
<reference evidence="2 3" key="1">
    <citation type="journal article" date="2017" name="Nature">
        <title>The Apostasia genome and the evolution of orchids.</title>
        <authorList>
            <person name="Zhang G.Q."/>
            <person name="Liu K.W."/>
            <person name="Li Z."/>
            <person name="Lohaus R."/>
            <person name="Hsiao Y.Y."/>
            <person name="Niu S.C."/>
            <person name="Wang J.Y."/>
            <person name="Lin Y.C."/>
            <person name="Xu Q."/>
            <person name="Chen L.J."/>
            <person name="Yoshida K."/>
            <person name="Fujiwara S."/>
            <person name="Wang Z.W."/>
            <person name="Zhang Y.Q."/>
            <person name="Mitsuda N."/>
            <person name="Wang M."/>
            <person name="Liu G.H."/>
            <person name="Pecoraro L."/>
            <person name="Huang H.X."/>
            <person name="Xiao X.J."/>
            <person name="Lin M."/>
            <person name="Wu X.Y."/>
            <person name="Wu W.L."/>
            <person name="Chen Y.Y."/>
            <person name="Chang S.B."/>
            <person name="Sakamoto S."/>
            <person name="Ohme-Takagi M."/>
            <person name="Yagi M."/>
            <person name="Zeng S.J."/>
            <person name="Shen C.Y."/>
            <person name="Yeh C.M."/>
            <person name="Luo Y.B."/>
            <person name="Tsai W.C."/>
            <person name="Van de Peer Y."/>
            <person name="Liu Z.J."/>
        </authorList>
    </citation>
    <scope>NUCLEOTIDE SEQUENCE [LARGE SCALE GENOMIC DNA]</scope>
    <source>
        <strain evidence="3">cv. Shenzhen</strain>
        <tissue evidence="2">Stem</tissue>
    </source>
</reference>